<reference evidence="10" key="2">
    <citation type="journal article" date="2021" name="PeerJ">
        <title>Extensive microbial diversity within the chicken gut microbiome revealed by metagenomics and culture.</title>
        <authorList>
            <person name="Gilroy R."/>
            <person name="Ravi A."/>
            <person name="Getino M."/>
            <person name="Pursley I."/>
            <person name="Horton D.L."/>
            <person name="Alikhan N.F."/>
            <person name="Baker D."/>
            <person name="Gharbi K."/>
            <person name="Hall N."/>
            <person name="Watson M."/>
            <person name="Adriaenssens E.M."/>
            <person name="Foster-Nyarko E."/>
            <person name="Jarju S."/>
            <person name="Secka A."/>
            <person name="Antonio M."/>
            <person name="Oren A."/>
            <person name="Chaudhuri R.R."/>
            <person name="La Ragione R."/>
            <person name="Hildebrand F."/>
            <person name="Pallen M.J."/>
        </authorList>
    </citation>
    <scope>NUCLEOTIDE SEQUENCE</scope>
    <source>
        <strain evidence="10">CHK184-25365</strain>
    </source>
</reference>
<dbReference type="Gene3D" id="6.20.190.10">
    <property type="entry name" value="Nutrient germinant receptor protein C, domain 1"/>
    <property type="match status" value="1"/>
</dbReference>
<dbReference type="AlphaFoldDB" id="A0A9D1AKP2"/>
<evidence type="ECO:0000313" key="10">
    <source>
        <dbReference type="EMBL" id="HIR40899.1"/>
    </source>
</evidence>
<dbReference type="PANTHER" id="PTHR35789:SF1">
    <property type="entry name" value="SPORE GERMINATION PROTEIN B3"/>
    <property type="match status" value="1"/>
</dbReference>
<dbReference type="InterPro" id="IPR038501">
    <property type="entry name" value="Spore_GerAC_C_sf"/>
</dbReference>
<keyword evidence="5" id="KW-0472">Membrane</keyword>
<evidence type="ECO:0000256" key="7">
    <source>
        <dbReference type="ARBA" id="ARBA00023288"/>
    </source>
</evidence>
<comment type="caution">
    <text evidence="10">The sequence shown here is derived from an EMBL/GenBank/DDBJ whole genome shotgun (WGS) entry which is preliminary data.</text>
</comment>
<proteinExistence type="inferred from homology"/>
<dbReference type="Proteomes" id="UP000886749">
    <property type="component" value="Unassembled WGS sequence"/>
</dbReference>
<comment type="subcellular location">
    <subcellularLocation>
        <location evidence="1">Membrane</location>
        <topology evidence="1">Lipid-anchor</topology>
    </subcellularLocation>
</comment>
<evidence type="ECO:0000256" key="1">
    <source>
        <dbReference type="ARBA" id="ARBA00004635"/>
    </source>
</evidence>
<evidence type="ECO:0000256" key="4">
    <source>
        <dbReference type="ARBA" id="ARBA00022729"/>
    </source>
</evidence>
<evidence type="ECO:0000256" key="5">
    <source>
        <dbReference type="ARBA" id="ARBA00023136"/>
    </source>
</evidence>
<dbReference type="NCBIfam" id="TIGR02887">
    <property type="entry name" value="spore_ger_x_C"/>
    <property type="match status" value="1"/>
</dbReference>
<dbReference type="GO" id="GO:0016020">
    <property type="term" value="C:membrane"/>
    <property type="evidence" value="ECO:0007669"/>
    <property type="project" value="UniProtKB-SubCell"/>
</dbReference>
<evidence type="ECO:0000259" key="8">
    <source>
        <dbReference type="Pfam" id="PF05504"/>
    </source>
</evidence>
<organism evidence="10 11">
    <name type="scientific">Candidatus Egerieicola pullicola</name>
    <dbReference type="NCBI Taxonomy" id="2840775"/>
    <lineage>
        <taxon>Bacteria</taxon>
        <taxon>Bacillati</taxon>
        <taxon>Bacillota</taxon>
        <taxon>Clostridia</taxon>
        <taxon>Eubacteriales</taxon>
        <taxon>Oscillospiraceae</taxon>
        <taxon>Oscillospiraceae incertae sedis</taxon>
        <taxon>Candidatus Egerieicola</taxon>
    </lineage>
</organism>
<evidence type="ECO:0000259" key="9">
    <source>
        <dbReference type="Pfam" id="PF25198"/>
    </source>
</evidence>
<reference evidence="10" key="1">
    <citation type="submission" date="2020-10" db="EMBL/GenBank/DDBJ databases">
        <authorList>
            <person name="Gilroy R."/>
        </authorList>
    </citation>
    <scope>NUCLEOTIDE SEQUENCE</scope>
    <source>
        <strain evidence="10">CHK184-25365</strain>
    </source>
</reference>
<dbReference type="Pfam" id="PF25198">
    <property type="entry name" value="Spore_GerAC_N"/>
    <property type="match status" value="1"/>
</dbReference>
<sequence>MKRFGKRLLALLTILPLLLLTGCIQGVQTSELALVEAVGIDRTSDGQLQLTLQIFAPRGSGSATAIDSSKNNSAILTATGNTLSEAVETANRMQGKTMFLGHNRVIVLGQSLVTESIQPILSFFDRSENTRQNARVLVSAVSAQEIVSTGLQQGILSAESLEAMIRQGEESDSAIECNYFALSMKLDDTEGSALIPVIRPLSQEETESAEQENSSSGEEGVSMAVLSQFQLEGTALIQDYTLTTVLSQEITQGLCFLLEESDSPVLVLQHEDTTLSARLHQASSSWSVSETQAHLSIQAKASIDELLQPGQRESENDFSQMEQQASDEIASLCQKAYQAVAQYQANVLELIDKLKWSDGETWETASTQPEEFLASLPFTVDVTVTFDRTGLETNQKVNG</sequence>
<evidence type="ECO:0000256" key="3">
    <source>
        <dbReference type="ARBA" id="ARBA00022544"/>
    </source>
</evidence>
<keyword evidence="7" id="KW-0449">Lipoprotein</keyword>
<gene>
    <name evidence="10" type="ORF">IAB36_03625</name>
</gene>
<keyword evidence="4" id="KW-0732">Signal</keyword>
<dbReference type="Pfam" id="PF05504">
    <property type="entry name" value="Spore_GerAC"/>
    <property type="match status" value="1"/>
</dbReference>
<dbReference type="InterPro" id="IPR008844">
    <property type="entry name" value="Spore_GerAC-like"/>
</dbReference>
<evidence type="ECO:0000256" key="2">
    <source>
        <dbReference type="ARBA" id="ARBA00007886"/>
    </source>
</evidence>
<name>A0A9D1AKP2_9FIRM</name>
<evidence type="ECO:0000256" key="6">
    <source>
        <dbReference type="ARBA" id="ARBA00023139"/>
    </source>
</evidence>
<dbReference type="GO" id="GO:0009847">
    <property type="term" value="P:spore germination"/>
    <property type="evidence" value="ECO:0007669"/>
    <property type="project" value="InterPro"/>
</dbReference>
<dbReference type="InterPro" id="IPR046953">
    <property type="entry name" value="Spore_GerAC-like_C"/>
</dbReference>
<keyword evidence="6" id="KW-0564">Palmitate</keyword>
<protein>
    <submittedName>
        <fullName evidence="10">Ger(X)C family spore germination protein</fullName>
    </submittedName>
</protein>
<dbReference type="PANTHER" id="PTHR35789">
    <property type="entry name" value="SPORE GERMINATION PROTEIN B3"/>
    <property type="match status" value="1"/>
</dbReference>
<evidence type="ECO:0000313" key="11">
    <source>
        <dbReference type="Proteomes" id="UP000886749"/>
    </source>
</evidence>
<accession>A0A9D1AKP2</accession>
<dbReference type="InterPro" id="IPR057336">
    <property type="entry name" value="GerAC_N"/>
</dbReference>
<feature type="domain" description="Spore germination protein N-terminal" evidence="9">
    <location>
        <begin position="30"/>
        <end position="199"/>
    </location>
</feature>
<keyword evidence="3" id="KW-0309">Germination</keyword>
<dbReference type="Gene3D" id="3.30.300.210">
    <property type="entry name" value="Nutrient germinant receptor protein C, domain 3"/>
    <property type="match status" value="1"/>
</dbReference>
<comment type="similarity">
    <text evidence="2">Belongs to the GerABKC lipoprotein family.</text>
</comment>
<dbReference type="EMBL" id="DVGY01000082">
    <property type="protein sequence ID" value="HIR40899.1"/>
    <property type="molecule type" value="Genomic_DNA"/>
</dbReference>
<dbReference type="PROSITE" id="PS51257">
    <property type="entry name" value="PROKAR_LIPOPROTEIN"/>
    <property type="match status" value="1"/>
</dbReference>
<feature type="domain" description="Spore germination GerAC-like C-terminal" evidence="8">
    <location>
        <begin position="232"/>
        <end position="390"/>
    </location>
</feature>